<dbReference type="AlphaFoldDB" id="A0A562LYY1"/>
<dbReference type="Proteomes" id="UP000319848">
    <property type="component" value="Unassembled WGS sequence"/>
</dbReference>
<proteinExistence type="predicted"/>
<dbReference type="EMBL" id="VLKQ01000005">
    <property type="protein sequence ID" value="TWI12867.1"/>
    <property type="molecule type" value="Genomic_DNA"/>
</dbReference>
<keyword evidence="4" id="KW-1185">Reference proteome</keyword>
<gene>
    <name evidence="3" type="ORF">IP98_01341</name>
</gene>
<dbReference type="STRING" id="1341154.FCR2A7T_01760"/>
<feature type="transmembrane region" description="Helical" evidence="1">
    <location>
        <begin position="219"/>
        <end position="238"/>
    </location>
</feature>
<evidence type="ECO:0000313" key="4">
    <source>
        <dbReference type="Proteomes" id="UP000319848"/>
    </source>
</evidence>
<dbReference type="RefSeq" id="WP_081709354.1">
    <property type="nucleotide sequence ID" value="NZ_AVBI01000001.1"/>
</dbReference>
<dbReference type="OrthoDB" id="713199at2"/>
<dbReference type="Pfam" id="PF13785">
    <property type="entry name" value="DUF4178"/>
    <property type="match status" value="1"/>
</dbReference>
<sequence>MKVPCYHCDVTTDVHVNFEVKTFVCPNCQNLYVMANDGLRAQRSFKHRRPLVGMNVGQKGVLRGVEYTVTGILTKKAYGSYYWDEYILESKTGDFIYLSESSGHWILLKEIEDRYEVDNHPRFLTHNDIRMNLYDYTDTEIVAAQGYFDFVIPVKKIHLIEYIQPPYIISFESLGDQESVFFGEHISVNEIKKAFSMQRVPLKTGIGLVQPFLIDIRNFAIIMCAMAVLILCSHLYIYNDKEQQIVLSESLTFDQYNDKSFVSPSFVLEGGSAPLTVSTRSDVDNSWANLQVALVNENTSEEVYANKDIEYYHGYTEGEHWTEGDTNEEFNICGVNAGKYHLVITPLKAPEDKANNFIKVTAVWNQPSLWNVWMPILFMGILTIALYYYAVYFEQKRWAESSFHLTINNYGYNF</sequence>
<feature type="transmembrane region" description="Helical" evidence="1">
    <location>
        <begin position="372"/>
        <end position="391"/>
    </location>
</feature>
<evidence type="ECO:0000259" key="2">
    <source>
        <dbReference type="Pfam" id="PF13785"/>
    </source>
</evidence>
<name>A0A562LYY1_9FLAO</name>
<reference evidence="3 4" key="1">
    <citation type="journal article" date="2015" name="Stand. Genomic Sci.">
        <title>Genomic Encyclopedia of Bacterial and Archaeal Type Strains, Phase III: the genomes of soil and plant-associated and newly described type strains.</title>
        <authorList>
            <person name="Whitman W.B."/>
            <person name="Woyke T."/>
            <person name="Klenk H.P."/>
            <person name="Zhou Y."/>
            <person name="Lilburn T.G."/>
            <person name="Beck B.J."/>
            <person name="De Vos P."/>
            <person name="Vandamme P."/>
            <person name="Eisen J.A."/>
            <person name="Garrity G."/>
            <person name="Hugenholtz P."/>
            <person name="Kyrpides N.C."/>
        </authorList>
    </citation>
    <scope>NUCLEOTIDE SEQUENCE [LARGE SCALE GENOMIC DNA]</scope>
    <source>
        <strain evidence="3 4">CGMCC 1.7270</strain>
    </source>
</reference>
<dbReference type="InterPro" id="IPR025235">
    <property type="entry name" value="DUF4178"/>
</dbReference>
<feature type="domain" description="DUF4178" evidence="2">
    <location>
        <begin position="56"/>
        <end position="187"/>
    </location>
</feature>
<comment type="caution">
    <text evidence="3">The sequence shown here is derived from an EMBL/GenBank/DDBJ whole genome shotgun (WGS) entry which is preliminary data.</text>
</comment>
<accession>A0A562LYY1</accession>
<keyword evidence="1" id="KW-1133">Transmembrane helix</keyword>
<evidence type="ECO:0000313" key="3">
    <source>
        <dbReference type="EMBL" id="TWI12867.1"/>
    </source>
</evidence>
<protein>
    <submittedName>
        <fullName evidence="3">Uncharacterized protein DUF4178</fullName>
    </submittedName>
</protein>
<evidence type="ECO:0000256" key="1">
    <source>
        <dbReference type="SAM" id="Phobius"/>
    </source>
</evidence>
<keyword evidence="1" id="KW-0472">Membrane</keyword>
<keyword evidence="1" id="KW-0812">Transmembrane</keyword>
<organism evidence="3 4">
    <name type="scientific">Flavobacterium cauense R2A-7</name>
    <dbReference type="NCBI Taxonomy" id="1341154"/>
    <lineage>
        <taxon>Bacteria</taxon>
        <taxon>Pseudomonadati</taxon>
        <taxon>Bacteroidota</taxon>
        <taxon>Flavobacteriia</taxon>
        <taxon>Flavobacteriales</taxon>
        <taxon>Flavobacteriaceae</taxon>
        <taxon>Flavobacterium</taxon>
    </lineage>
</organism>